<reference evidence="5 6" key="1">
    <citation type="journal article" date="2015" name="PLoS ONE">
        <title>Azotobacter Genomes: The Genome of Azotobacter chroococcum NCIMB 8003 (ATCC 4412).</title>
        <authorList>
            <person name="Robson R.L."/>
            <person name="Jones R."/>
            <person name="Robson R.M."/>
            <person name="Schwartz A."/>
            <person name="Richardson T.H."/>
        </authorList>
    </citation>
    <scope>NUCLEOTIDE SEQUENCE [LARGE SCALE GENOMIC DNA]</scope>
    <source>
        <strain evidence="5 6">NCIMB 8003</strain>
    </source>
</reference>
<dbReference type="Pfam" id="PF12625">
    <property type="entry name" value="Arabinose_bd"/>
    <property type="match status" value="1"/>
</dbReference>
<feature type="domain" description="HTH araC/xylS-type" evidence="4">
    <location>
        <begin position="253"/>
        <end position="351"/>
    </location>
</feature>
<gene>
    <name evidence="5" type="primary">phbR</name>
    <name evidence="5" type="ORF">Achr_22880</name>
</gene>
<evidence type="ECO:0000313" key="5">
    <source>
        <dbReference type="EMBL" id="AJE21729.1"/>
    </source>
</evidence>
<evidence type="ECO:0000256" key="1">
    <source>
        <dbReference type="ARBA" id="ARBA00023015"/>
    </source>
</evidence>
<accession>A0A0C4WMR1</accession>
<keyword evidence="2" id="KW-0238">DNA-binding</keyword>
<dbReference type="PROSITE" id="PS01124">
    <property type="entry name" value="HTH_ARAC_FAMILY_2"/>
    <property type="match status" value="1"/>
</dbReference>
<dbReference type="EMBL" id="CP010415">
    <property type="protein sequence ID" value="AJE21729.1"/>
    <property type="molecule type" value="Genomic_DNA"/>
</dbReference>
<proteinExistence type="predicted"/>
<dbReference type="HOGENOM" id="CLU_047522_1_1_6"/>
<protein>
    <submittedName>
        <fullName evidence="5">Transcription activator in PHB biosynthesis, AraC family</fullName>
    </submittedName>
</protein>
<dbReference type="AlphaFoldDB" id="A0A0C4WMR1"/>
<dbReference type="Proteomes" id="UP000068210">
    <property type="component" value="Chromosome"/>
</dbReference>
<dbReference type="SMART" id="SM00342">
    <property type="entry name" value="HTH_ARAC"/>
    <property type="match status" value="1"/>
</dbReference>
<dbReference type="InterPro" id="IPR018060">
    <property type="entry name" value="HTH_AraC"/>
</dbReference>
<dbReference type="Pfam" id="PF12833">
    <property type="entry name" value="HTH_18"/>
    <property type="match status" value="1"/>
</dbReference>
<dbReference type="SUPFAM" id="SSF46689">
    <property type="entry name" value="Homeodomain-like"/>
    <property type="match status" value="1"/>
</dbReference>
<dbReference type="InterPro" id="IPR032687">
    <property type="entry name" value="AraC-type_N"/>
</dbReference>
<dbReference type="GO" id="GO:0000976">
    <property type="term" value="F:transcription cis-regulatory region binding"/>
    <property type="evidence" value="ECO:0007669"/>
    <property type="project" value="TreeGrafter"/>
</dbReference>
<keyword evidence="3" id="KW-0804">Transcription</keyword>
<keyword evidence="6" id="KW-1185">Reference proteome</keyword>
<dbReference type="Gene3D" id="1.10.10.60">
    <property type="entry name" value="Homeodomain-like"/>
    <property type="match status" value="1"/>
</dbReference>
<dbReference type="InterPro" id="IPR009057">
    <property type="entry name" value="Homeodomain-like_sf"/>
</dbReference>
<evidence type="ECO:0000256" key="3">
    <source>
        <dbReference type="ARBA" id="ARBA00023163"/>
    </source>
</evidence>
<dbReference type="KEGG" id="acx:Achr_22880"/>
<dbReference type="GO" id="GO:0003700">
    <property type="term" value="F:DNA-binding transcription factor activity"/>
    <property type="evidence" value="ECO:0007669"/>
    <property type="project" value="InterPro"/>
</dbReference>
<organism evidence="5 6">
    <name type="scientific">Azotobacter chroococcum NCIMB 8003</name>
    <dbReference type="NCBI Taxonomy" id="1328314"/>
    <lineage>
        <taxon>Bacteria</taxon>
        <taxon>Pseudomonadati</taxon>
        <taxon>Pseudomonadota</taxon>
        <taxon>Gammaproteobacteria</taxon>
        <taxon>Pseudomonadales</taxon>
        <taxon>Pseudomonadaceae</taxon>
        <taxon>Azotobacter</taxon>
    </lineage>
</organism>
<dbReference type="PANTHER" id="PTHR47894:SF1">
    <property type="entry name" value="HTH-TYPE TRANSCRIPTIONAL REGULATOR VQSM"/>
    <property type="match status" value="1"/>
</dbReference>
<evidence type="ECO:0000313" key="6">
    <source>
        <dbReference type="Proteomes" id="UP000068210"/>
    </source>
</evidence>
<dbReference type="GO" id="GO:0005829">
    <property type="term" value="C:cytosol"/>
    <property type="evidence" value="ECO:0007669"/>
    <property type="project" value="TreeGrafter"/>
</dbReference>
<dbReference type="PANTHER" id="PTHR47894">
    <property type="entry name" value="HTH-TYPE TRANSCRIPTIONAL REGULATOR GADX"/>
    <property type="match status" value="1"/>
</dbReference>
<evidence type="ECO:0000256" key="2">
    <source>
        <dbReference type="ARBA" id="ARBA00023125"/>
    </source>
</evidence>
<sequence>MHWFLHMRLVSWPMEESAERDMFTVSVSYARLVEETLRAEGLEIENLLRESDLSPQIFNDMGSCRVRDLSRILSRAVLQSGNPDIGLKAYGLVKPGIYDVVGYVMMSSPDLKCALQHLVRYCSLIDNGADFSLHREGSVYRLNSNRHGGSKGIPRQFHDIGMAALISYLRWLCGSSQLTPLCVEFMHPEPVDTTEYYRILRCPMQFNSSNYSILFDAAQLDSPLSTADAALASMHERFAEQRLHEQASQLSTWRVQQLIMERLASGEPTIEDIAAALCISKRTLQRCLKKEGAQYKDLLNETRREQAHLYLRHSHFSLQEVTYLLGFHEHSSFFRACSRWFGMTPGQYRARRGFLRGDAQESHAVAAYG</sequence>
<dbReference type="STRING" id="1328314.Achr_22880"/>
<keyword evidence="1" id="KW-0805">Transcription regulation</keyword>
<name>A0A0C4WMR1_9GAMM</name>
<evidence type="ECO:0000259" key="4">
    <source>
        <dbReference type="PROSITE" id="PS01124"/>
    </source>
</evidence>